<dbReference type="Pfam" id="PF13589">
    <property type="entry name" value="HATPase_c_3"/>
    <property type="match status" value="1"/>
</dbReference>
<dbReference type="AlphaFoldDB" id="A0A1L9S211"/>
<dbReference type="Gene3D" id="3.30.1540.20">
    <property type="entry name" value="MutL, C-terminal domain, dimerisation subdomain"/>
    <property type="match status" value="1"/>
</dbReference>
<dbReference type="InterPro" id="IPR038973">
    <property type="entry name" value="MutL/Mlh/Pms-like"/>
</dbReference>
<dbReference type="EMBL" id="KV878209">
    <property type="protein sequence ID" value="OJJ41207.1"/>
    <property type="molecule type" value="Genomic_DNA"/>
</dbReference>
<feature type="region of interest" description="Disordered" evidence="2">
    <location>
        <begin position="530"/>
        <end position="571"/>
    </location>
</feature>
<dbReference type="SUPFAM" id="SSF55874">
    <property type="entry name" value="ATPase domain of HSP90 chaperone/DNA topoisomerase II/histidine kinase"/>
    <property type="match status" value="1"/>
</dbReference>
<protein>
    <recommendedName>
        <fullName evidence="3">MutL C-terminal dimerisation domain-containing protein</fullName>
    </recommendedName>
</protein>
<organism evidence="4 5">
    <name type="scientific">Aspergillus wentii DTO 134E9</name>
    <dbReference type="NCBI Taxonomy" id="1073089"/>
    <lineage>
        <taxon>Eukaryota</taxon>
        <taxon>Fungi</taxon>
        <taxon>Dikarya</taxon>
        <taxon>Ascomycota</taxon>
        <taxon>Pezizomycotina</taxon>
        <taxon>Eurotiomycetes</taxon>
        <taxon>Eurotiomycetidae</taxon>
        <taxon>Eurotiales</taxon>
        <taxon>Aspergillaceae</taxon>
        <taxon>Aspergillus</taxon>
        <taxon>Aspergillus subgen. Cremei</taxon>
    </lineage>
</organism>
<dbReference type="GO" id="GO:0032300">
    <property type="term" value="C:mismatch repair complex"/>
    <property type="evidence" value="ECO:0007669"/>
    <property type="project" value="InterPro"/>
</dbReference>
<dbReference type="VEuPathDB" id="FungiDB:ASPWEDRAFT_34705"/>
<dbReference type="GO" id="GO:0006298">
    <property type="term" value="P:mismatch repair"/>
    <property type="evidence" value="ECO:0007669"/>
    <property type="project" value="InterPro"/>
</dbReference>
<dbReference type="Gene3D" id="3.30.1370.100">
    <property type="entry name" value="MutL, C-terminal domain, regulatory subdomain"/>
    <property type="match status" value="1"/>
</dbReference>
<dbReference type="InterPro" id="IPR042120">
    <property type="entry name" value="MutL_C_dimsub"/>
</dbReference>
<dbReference type="RefSeq" id="XP_040694883.1">
    <property type="nucleotide sequence ID" value="XM_040834074.1"/>
</dbReference>
<comment type="similarity">
    <text evidence="1">Belongs to the DNA mismatch repair MutL/HexB family.</text>
</comment>
<proteinExistence type="inferred from homology"/>
<dbReference type="GO" id="GO:0140664">
    <property type="term" value="F:ATP-dependent DNA damage sensor activity"/>
    <property type="evidence" value="ECO:0007669"/>
    <property type="project" value="InterPro"/>
</dbReference>
<dbReference type="GO" id="GO:0005524">
    <property type="term" value="F:ATP binding"/>
    <property type="evidence" value="ECO:0007669"/>
    <property type="project" value="InterPro"/>
</dbReference>
<evidence type="ECO:0000313" key="4">
    <source>
        <dbReference type="EMBL" id="OJJ41207.1"/>
    </source>
</evidence>
<dbReference type="GO" id="GO:0016887">
    <property type="term" value="F:ATP hydrolysis activity"/>
    <property type="evidence" value="ECO:0007669"/>
    <property type="project" value="InterPro"/>
</dbReference>
<feature type="domain" description="MutL C-terminal dimerisation" evidence="3">
    <location>
        <begin position="690"/>
        <end position="887"/>
    </location>
</feature>
<reference evidence="5" key="1">
    <citation type="journal article" date="2017" name="Genome Biol.">
        <title>Comparative genomics reveals high biological diversity and specific adaptations in the industrially and medically important fungal genus Aspergillus.</title>
        <authorList>
            <person name="de Vries R.P."/>
            <person name="Riley R."/>
            <person name="Wiebenga A."/>
            <person name="Aguilar-Osorio G."/>
            <person name="Amillis S."/>
            <person name="Uchima C.A."/>
            <person name="Anderluh G."/>
            <person name="Asadollahi M."/>
            <person name="Askin M."/>
            <person name="Barry K."/>
            <person name="Battaglia E."/>
            <person name="Bayram O."/>
            <person name="Benocci T."/>
            <person name="Braus-Stromeyer S.A."/>
            <person name="Caldana C."/>
            <person name="Canovas D."/>
            <person name="Cerqueira G.C."/>
            <person name="Chen F."/>
            <person name="Chen W."/>
            <person name="Choi C."/>
            <person name="Clum A."/>
            <person name="Dos Santos R.A."/>
            <person name="Damasio A.R."/>
            <person name="Diallinas G."/>
            <person name="Emri T."/>
            <person name="Fekete E."/>
            <person name="Flipphi M."/>
            <person name="Freyberg S."/>
            <person name="Gallo A."/>
            <person name="Gournas C."/>
            <person name="Habgood R."/>
            <person name="Hainaut M."/>
            <person name="Harispe M.L."/>
            <person name="Henrissat B."/>
            <person name="Hilden K.S."/>
            <person name="Hope R."/>
            <person name="Hossain A."/>
            <person name="Karabika E."/>
            <person name="Karaffa L."/>
            <person name="Karanyi Z."/>
            <person name="Krasevec N."/>
            <person name="Kuo A."/>
            <person name="Kusch H."/>
            <person name="LaButti K."/>
            <person name="Lagendijk E.L."/>
            <person name="Lapidus A."/>
            <person name="Levasseur A."/>
            <person name="Lindquist E."/>
            <person name="Lipzen A."/>
            <person name="Logrieco A.F."/>
            <person name="MacCabe A."/>
            <person name="Maekelae M.R."/>
            <person name="Malavazi I."/>
            <person name="Melin P."/>
            <person name="Meyer V."/>
            <person name="Mielnichuk N."/>
            <person name="Miskei M."/>
            <person name="Molnar A.P."/>
            <person name="Mule G."/>
            <person name="Ngan C.Y."/>
            <person name="Orejas M."/>
            <person name="Orosz E."/>
            <person name="Ouedraogo J.P."/>
            <person name="Overkamp K.M."/>
            <person name="Park H.-S."/>
            <person name="Perrone G."/>
            <person name="Piumi F."/>
            <person name="Punt P.J."/>
            <person name="Ram A.F."/>
            <person name="Ramon A."/>
            <person name="Rauscher S."/>
            <person name="Record E."/>
            <person name="Riano-Pachon D.M."/>
            <person name="Robert V."/>
            <person name="Roehrig J."/>
            <person name="Ruller R."/>
            <person name="Salamov A."/>
            <person name="Salih N.S."/>
            <person name="Samson R.A."/>
            <person name="Sandor E."/>
            <person name="Sanguinetti M."/>
            <person name="Schuetze T."/>
            <person name="Sepcic K."/>
            <person name="Shelest E."/>
            <person name="Sherlock G."/>
            <person name="Sophianopoulou V."/>
            <person name="Squina F.M."/>
            <person name="Sun H."/>
            <person name="Susca A."/>
            <person name="Todd R.B."/>
            <person name="Tsang A."/>
            <person name="Unkles S.E."/>
            <person name="van de Wiele N."/>
            <person name="van Rossen-Uffink D."/>
            <person name="Oliveira J.V."/>
            <person name="Vesth T.C."/>
            <person name="Visser J."/>
            <person name="Yu J.-H."/>
            <person name="Zhou M."/>
            <person name="Andersen M.R."/>
            <person name="Archer D.B."/>
            <person name="Baker S.E."/>
            <person name="Benoit I."/>
            <person name="Brakhage A.A."/>
            <person name="Braus G.H."/>
            <person name="Fischer R."/>
            <person name="Frisvad J.C."/>
            <person name="Goldman G.H."/>
            <person name="Houbraken J."/>
            <person name="Oakley B."/>
            <person name="Pocsi I."/>
            <person name="Scazzocchio C."/>
            <person name="Seiboth B."/>
            <person name="vanKuyk P.A."/>
            <person name="Wortman J."/>
            <person name="Dyer P.S."/>
            <person name="Grigoriev I.V."/>
        </authorList>
    </citation>
    <scope>NUCLEOTIDE SEQUENCE [LARGE SCALE GENOMIC DNA]</scope>
    <source>
        <strain evidence="5">DTO 134E9</strain>
    </source>
</reference>
<dbReference type="STRING" id="1073089.A0A1L9S211"/>
<dbReference type="SUPFAM" id="SSF118116">
    <property type="entry name" value="DNA mismatch repair protein MutL"/>
    <property type="match status" value="2"/>
</dbReference>
<dbReference type="PANTHER" id="PTHR10073">
    <property type="entry name" value="DNA MISMATCH REPAIR PROTEIN MLH, PMS, MUTL"/>
    <property type="match status" value="1"/>
</dbReference>
<dbReference type="SMART" id="SM00853">
    <property type="entry name" value="MutL_C"/>
    <property type="match status" value="1"/>
</dbReference>
<gene>
    <name evidence="4" type="ORF">ASPWEDRAFT_34705</name>
</gene>
<name>A0A1L9S211_ASPWE</name>
<accession>A0A1L9S211</accession>
<dbReference type="GeneID" id="63749922"/>
<sequence length="949" mass="105675">MSSHDPRIQPLPPDVAAKIKSSTSITHLNGVVLELVKNSLDANAQTISVTVDFQRGGCVVEDDGDGIQPLEFEPEGGLGKAHHTSKYHSEKDVHGRRGLFLASLASLSLLTVTSRHHRHQNANTVIFHHATPVARLVPAPIQQGIKFLHGTSVTVNDLFGNMPVRVKSRALALQKPDELEREWDELKQVLVALMLAHDGLTKLVLSETGRSRKLTVRPRHQHSRTDEELDLQRIGSILSQAGLTVFHGSGNWNAVSACVPDFSIHAAISLVPSPTKKVQFISLGMESVFPQNNTNVLYSEINRLFAFSDFGTTGPPGLLPAAHPVDQNENSASSKAMPKAVNKWPMFYIRIETSLPQFLCNNGYEIVPESDKSVQRIMDVLTAMINEFLKQNNLRPRAGKRKRKTSKASPGDGAGDSEAKKTRSTTGQDRLDSLSTEDTLDGRLKLPSFQRAMPMNPKQNLGNWSRIKCAKEPLLNPRFAIRPQGEFASVGKQVCSSTTRHGDVSSSKQDAMKGLDHDSLDSAVQSTEFSHTPLQASDKDTGFKNELTDSTTPWKDPYTGRTHPINPRTGQSIQVKSPLDVALAGRRPQSTGPLLTGQVLDKIRRPRSAITDTTQNLWIDNLLKKWDNPTFSRPEKPIDSLDSGATHESELDKLAFKAHDCSGGSCGLEDFGLAKFRGKLRRQDLEMAEVVAQVDQKFILAKLGSSTHAHDSSTGEILTLIDQHAADERCRVERLFEELFSFAEGSRWGIQTVQIDPIVFEALPTEMSLLRREREFFLSWGVRYKIERRSGSKATFVCVETLPSLIAERCRIEPQLVTNLIRGEIWKREENGTGHRRSRYEDSFLAQSHIEDRCNPWVERLGGCPKGIVDLLNSRACRTAIMFNDVLTVDECQNLVTRLARCVFPFQCAHGRPSMVPILDMQSIGRFEYPMSDYQAHDSFGEAFKKRYP</sequence>
<evidence type="ECO:0000259" key="3">
    <source>
        <dbReference type="SMART" id="SM00853"/>
    </source>
</evidence>
<feature type="region of interest" description="Disordered" evidence="2">
    <location>
        <begin position="392"/>
        <end position="442"/>
    </location>
</feature>
<dbReference type="Gene3D" id="3.30.565.10">
    <property type="entry name" value="Histidine kinase-like ATPase, C-terminal domain"/>
    <property type="match status" value="1"/>
</dbReference>
<dbReference type="InterPro" id="IPR042121">
    <property type="entry name" value="MutL_C_regsub"/>
</dbReference>
<evidence type="ECO:0000256" key="1">
    <source>
        <dbReference type="ARBA" id="ARBA00006082"/>
    </source>
</evidence>
<dbReference type="InterPro" id="IPR036890">
    <property type="entry name" value="HATPase_C_sf"/>
</dbReference>
<dbReference type="InterPro" id="IPR014790">
    <property type="entry name" value="MutL_C"/>
</dbReference>
<feature type="compositionally biased region" description="Basic residues" evidence="2">
    <location>
        <begin position="397"/>
        <end position="406"/>
    </location>
</feature>
<dbReference type="Proteomes" id="UP000184383">
    <property type="component" value="Unassembled WGS sequence"/>
</dbReference>
<evidence type="ECO:0000313" key="5">
    <source>
        <dbReference type="Proteomes" id="UP000184383"/>
    </source>
</evidence>
<dbReference type="InterPro" id="IPR037198">
    <property type="entry name" value="MutL_C_sf"/>
</dbReference>
<evidence type="ECO:0000256" key="2">
    <source>
        <dbReference type="SAM" id="MobiDB-lite"/>
    </source>
</evidence>
<feature type="compositionally biased region" description="Polar residues" evidence="2">
    <location>
        <begin position="424"/>
        <end position="437"/>
    </location>
</feature>
<dbReference type="PANTHER" id="PTHR10073:SF47">
    <property type="entry name" value="DNA MISMATCH REPAIR PROTEIN MLH3"/>
    <property type="match status" value="1"/>
</dbReference>
<dbReference type="OrthoDB" id="429932at2759"/>
<keyword evidence="5" id="KW-1185">Reference proteome</keyword>
<feature type="compositionally biased region" description="Basic and acidic residues" evidence="2">
    <location>
        <begin position="537"/>
        <end position="547"/>
    </location>
</feature>